<sequence length="747" mass="83615">MADDEFAKAVEDGLKLAKRIYAGKDRHFAPPRPVGGMERSPVSLLPAAPMVYAVVDDPGIVDNPDIPSYQPHVYGRCDPPALIPLQMNEIALEADCFLDTAFVAIRGRWRVHCIMRNRSCDCRLVVPMGEQGSILGVEVEVGRKSYSTRVMDEEENQNMEKPARNEGGGFLKPQLFSLTIPEVSGGSDISLTVRWSQKLFYKDGQFSITVPFSFPEFVTPFAKIFAKTEKIQLNVNSGFGKEVLLQTTSHGLKERSRQAGILTFLYEAAVEQWSHREFYFSYSVYSNDLFGGILLQSPTMYDLDQRDTFCLYLFPGNIQNRKVFRREVVFIVDISGSMEGKPLENVKNALSTALLELTAVDKFNIIAFNEELHSFSSCMEPVTEVKVENAHEWICKTVVAGGGTNIMHPLNEAIDLLSYAQDSAPHIFLITDGSVEDERDICSTMRTHVAKRGSMSPRISTFGVGSYCNHYFLRMLSSISKGQYDAAYDPDLIESRMQRWFMRASSPIVMNITVDIFKHLDEVEVYPSHIPDLSVGCPLIVSGRYQGKFPDSLKAKGILADMSEIVIDLEVKNTKDIPLEKVFAKQHIDLLTAEAWFSESKQLKEKAIKISMRSSVPSEYTYMILLQTDTEKQDAVKQVKKHGSQKDAGPKNCLRIRVHGLAIGFGNVNATLENLPTGFGEPKLPETNYVYEKAVRCCDNYCCCMYIIKACSKLNDRLVIVMTQCCAALSFLGCYECCCAACCESSN</sequence>
<name>A0A6I9S5B7_ELAGV</name>
<evidence type="ECO:0000259" key="1">
    <source>
        <dbReference type="PROSITE" id="PS50234"/>
    </source>
</evidence>
<dbReference type="AlphaFoldDB" id="A0A6I9S5B7"/>
<dbReference type="PANTHER" id="PTHR46503">
    <property type="entry name" value="INTER-ALPHA-TRYPSIN INHIBITOR HEAVY CHAIN-LIKE PROTEIN"/>
    <property type="match status" value="1"/>
</dbReference>
<dbReference type="CDD" id="cd01461">
    <property type="entry name" value="vWA_interalpha_trypsin_inhibitor"/>
    <property type="match status" value="1"/>
</dbReference>
<dbReference type="Pfam" id="PF13768">
    <property type="entry name" value="VWA_3"/>
    <property type="match status" value="1"/>
</dbReference>
<feature type="domain" description="VWFA" evidence="1">
    <location>
        <begin position="327"/>
        <end position="505"/>
    </location>
</feature>
<dbReference type="RefSeq" id="XP_010937323.1">
    <property type="nucleotide sequence ID" value="XM_010939021.3"/>
</dbReference>
<dbReference type="SUPFAM" id="SSF53300">
    <property type="entry name" value="vWA-like"/>
    <property type="match status" value="1"/>
</dbReference>
<organism evidence="2 3">
    <name type="scientific">Elaeis guineensis var. tenera</name>
    <name type="common">Oil palm</name>
    <dbReference type="NCBI Taxonomy" id="51953"/>
    <lineage>
        <taxon>Eukaryota</taxon>
        <taxon>Viridiplantae</taxon>
        <taxon>Streptophyta</taxon>
        <taxon>Embryophyta</taxon>
        <taxon>Tracheophyta</taxon>
        <taxon>Spermatophyta</taxon>
        <taxon>Magnoliopsida</taxon>
        <taxon>Liliopsida</taxon>
        <taxon>Arecaceae</taxon>
        <taxon>Arecoideae</taxon>
        <taxon>Cocoseae</taxon>
        <taxon>Elaeidinae</taxon>
        <taxon>Elaeis</taxon>
    </lineage>
</organism>
<dbReference type="PROSITE" id="PS50234">
    <property type="entry name" value="VWFA"/>
    <property type="match status" value="1"/>
</dbReference>
<dbReference type="KEGG" id="egu:105056713"/>
<dbReference type="GeneID" id="105056713"/>
<dbReference type="Gene3D" id="3.40.50.410">
    <property type="entry name" value="von Willebrand factor, type A domain"/>
    <property type="match status" value="1"/>
</dbReference>
<accession>A0A6I9S5B7</accession>
<protein>
    <submittedName>
        <fullName evidence="3">Inter alpha-trypsin inhibitor, heavy chain 4 isoform X1</fullName>
    </submittedName>
</protein>
<dbReference type="InterPro" id="IPR002035">
    <property type="entry name" value="VWF_A"/>
</dbReference>
<reference evidence="3" key="1">
    <citation type="submission" date="2025-08" db="UniProtKB">
        <authorList>
            <consortium name="RefSeq"/>
        </authorList>
    </citation>
    <scope>IDENTIFICATION</scope>
</reference>
<evidence type="ECO:0000313" key="3">
    <source>
        <dbReference type="RefSeq" id="XP_010937323.1"/>
    </source>
</evidence>
<dbReference type="InParanoid" id="A0A6I9S5B7"/>
<dbReference type="Proteomes" id="UP000504607">
    <property type="component" value="Chromosome 13"/>
</dbReference>
<dbReference type="PANTHER" id="PTHR46503:SF1">
    <property type="entry name" value="INTER-ALPHA-TRYPSIN INHIBITOR HEAVY CHAIN-LIKE PROTEIN"/>
    <property type="match status" value="1"/>
</dbReference>
<keyword evidence="2" id="KW-1185">Reference proteome</keyword>
<proteinExistence type="predicted"/>
<dbReference type="InterPro" id="IPR036465">
    <property type="entry name" value="vWFA_dom_sf"/>
</dbReference>
<gene>
    <name evidence="3" type="primary">LOC105056713</name>
</gene>
<dbReference type="SMART" id="SM00327">
    <property type="entry name" value="VWA"/>
    <property type="match status" value="1"/>
</dbReference>
<evidence type="ECO:0000313" key="2">
    <source>
        <dbReference type="Proteomes" id="UP000504607"/>
    </source>
</evidence>
<dbReference type="OrthoDB" id="1729737at2759"/>